<evidence type="ECO:0000313" key="6">
    <source>
        <dbReference type="EMBL" id="TIC85250.1"/>
    </source>
</evidence>
<dbReference type="AlphaFoldDB" id="A0A4T0V134"/>
<dbReference type="Pfam" id="PF13629">
    <property type="entry name" value="T2SS-T3SS_pil_N"/>
    <property type="match status" value="1"/>
</dbReference>
<comment type="similarity">
    <text evidence="1">Belongs to the bacterial secretin family.</text>
</comment>
<feature type="chain" id="PRO_5020503176" evidence="3">
    <location>
        <begin position="28"/>
        <end position="497"/>
    </location>
</feature>
<dbReference type="InterPro" id="IPR032789">
    <property type="entry name" value="T2SS-T3SS_pil_N"/>
</dbReference>
<dbReference type="InterPro" id="IPR001775">
    <property type="entry name" value="GspD/PilQ"/>
</dbReference>
<dbReference type="InterPro" id="IPR050810">
    <property type="entry name" value="Bact_Secretion_Sys_Channel"/>
</dbReference>
<accession>A0A4T0V134</accession>
<organism evidence="6 7">
    <name type="scientific">Crenobacter intestini</name>
    <dbReference type="NCBI Taxonomy" id="2563443"/>
    <lineage>
        <taxon>Bacteria</taxon>
        <taxon>Pseudomonadati</taxon>
        <taxon>Pseudomonadota</taxon>
        <taxon>Betaproteobacteria</taxon>
        <taxon>Neisseriales</taxon>
        <taxon>Neisseriaceae</taxon>
        <taxon>Crenobacter</taxon>
    </lineage>
</organism>
<dbReference type="RefSeq" id="WP_136551698.1">
    <property type="nucleotide sequence ID" value="NZ_STGJ01000003.1"/>
</dbReference>
<feature type="domain" description="Pilus formation protein N-terminal" evidence="5">
    <location>
        <begin position="81"/>
        <end position="156"/>
    </location>
</feature>
<dbReference type="EMBL" id="STGJ01000003">
    <property type="protein sequence ID" value="TIC85250.1"/>
    <property type="molecule type" value="Genomic_DNA"/>
</dbReference>
<feature type="signal peptide" evidence="3">
    <location>
        <begin position="1"/>
        <end position="27"/>
    </location>
</feature>
<sequence>MDKRTYAQPAFTFAAIALALACLPAVAATPTAAAATSPATSPLAASTPAPTAKATAAAPSRTANTPASARRQCSEVQSGPVIRLSVGKSHRYRPVSPVARIVMGNPEGADAKSGAASVNALLLGPNEIYLQARSQGSTNILMLGRDGRCTMLDVAVGADPTPLQGAIDTMLPGLSGKVQVTPAAGSLILSGTVRDATQVDKLVQLAGAFVGSTGKVINMLGVEDPQQVMLEVKVAEVSKTVLDKLGVNITAKISSGDWSYNVLSDFLSNGKALINGTHSSGNRSVTVDGQKDDGLVKILAEPTVMALSGHQGSFLAGGKILIPVSESNQIGGTTITLEEKEFGVGLSFTPTVLEGGKINLAVTPEVSELSREGVSLVSNSGASVLPLITTRRANTTVQLRDGQSFAIGGLVKNNVTTNISAFPFLGELPILGALFRSTSFQTDKSELLFVVTPRLVKPLDGDYKLPTDNYIPPNRAQLMLGGKLEGTLNNAPAAGQN</sequence>
<keyword evidence="3" id="KW-0732">Signal</keyword>
<evidence type="ECO:0000256" key="1">
    <source>
        <dbReference type="RuleBase" id="RU004003"/>
    </source>
</evidence>
<dbReference type="GO" id="GO:0015627">
    <property type="term" value="C:type II protein secretion system complex"/>
    <property type="evidence" value="ECO:0007669"/>
    <property type="project" value="TreeGrafter"/>
</dbReference>
<feature type="region of interest" description="Disordered" evidence="2">
    <location>
        <begin position="38"/>
        <end position="74"/>
    </location>
</feature>
<evidence type="ECO:0000259" key="4">
    <source>
        <dbReference type="Pfam" id="PF00263"/>
    </source>
</evidence>
<evidence type="ECO:0000256" key="3">
    <source>
        <dbReference type="SAM" id="SignalP"/>
    </source>
</evidence>
<dbReference type="InterPro" id="IPR004846">
    <property type="entry name" value="T2SS/T3SS_dom"/>
</dbReference>
<gene>
    <name evidence="6" type="ORF">E5K04_04430</name>
</gene>
<feature type="compositionally biased region" description="Low complexity" evidence="2">
    <location>
        <begin position="38"/>
        <end position="69"/>
    </location>
</feature>
<protein>
    <submittedName>
        <fullName evidence="6">Type II and III secretion system protein family protein</fullName>
    </submittedName>
</protein>
<reference evidence="6 7" key="1">
    <citation type="submission" date="2019-04" db="EMBL/GenBank/DDBJ databases">
        <title>Crenobacter sp. nov.</title>
        <authorList>
            <person name="Shi S."/>
        </authorList>
    </citation>
    <scope>NUCLEOTIDE SEQUENCE [LARGE SCALE GENOMIC DNA]</scope>
    <source>
        <strain evidence="6 7">GY 70310</strain>
    </source>
</reference>
<evidence type="ECO:0000313" key="7">
    <source>
        <dbReference type="Proteomes" id="UP000308891"/>
    </source>
</evidence>
<dbReference type="OrthoDB" id="9775455at2"/>
<dbReference type="PANTHER" id="PTHR30332:SF17">
    <property type="entry name" value="TYPE IV PILIATION SYSTEM PROTEIN DR_0774-RELATED"/>
    <property type="match status" value="1"/>
</dbReference>
<dbReference type="GO" id="GO:0009306">
    <property type="term" value="P:protein secretion"/>
    <property type="evidence" value="ECO:0007669"/>
    <property type="project" value="InterPro"/>
</dbReference>
<dbReference type="PANTHER" id="PTHR30332">
    <property type="entry name" value="PROBABLE GENERAL SECRETION PATHWAY PROTEIN D"/>
    <property type="match status" value="1"/>
</dbReference>
<evidence type="ECO:0000259" key="5">
    <source>
        <dbReference type="Pfam" id="PF13629"/>
    </source>
</evidence>
<dbReference type="PROSITE" id="PS51257">
    <property type="entry name" value="PROKAR_LIPOPROTEIN"/>
    <property type="match status" value="1"/>
</dbReference>
<name>A0A4T0V134_9NEIS</name>
<comment type="caution">
    <text evidence="6">The sequence shown here is derived from an EMBL/GenBank/DDBJ whole genome shotgun (WGS) entry which is preliminary data.</text>
</comment>
<dbReference type="Proteomes" id="UP000308891">
    <property type="component" value="Unassembled WGS sequence"/>
</dbReference>
<evidence type="ECO:0000256" key="2">
    <source>
        <dbReference type="SAM" id="MobiDB-lite"/>
    </source>
</evidence>
<proteinExistence type="inferred from homology"/>
<feature type="domain" description="Type II/III secretion system secretin-like" evidence="4">
    <location>
        <begin position="291"/>
        <end position="457"/>
    </location>
</feature>
<dbReference type="PRINTS" id="PR00811">
    <property type="entry name" value="BCTERIALGSPD"/>
</dbReference>
<keyword evidence="7" id="KW-1185">Reference proteome</keyword>
<dbReference type="Pfam" id="PF00263">
    <property type="entry name" value="Secretin"/>
    <property type="match status" value="1"/>
</dbReference>